<name>A0A1I9YEZ1_9BURK</name>
<evidence type="ECO:0000313" key="1">
    <source>
        <dbReference type="EMBL" id="APA84874.1"/>
    </source>
</evidence>
<dbReference type="EMBL" id="CP017561">
    <property type="protein sequence ID" value="APA84874.1"/>
    <property type="molecule type" value="Genomic_DNA"/>
</dbReference>
<dbReference type="InterPro" id="IPR029055">
    <property type="entry name" value="Ntn_hydrolases_N"/>
</dbReference>
<evidence type="ECO:0008006" key="2">
    <source>
        <dbReference type="Google" id="ProtNLM"/>
    </source>
</evidence>
<organism evidence="1">
    <name type="scientific">Paraburkholderia sprentiae WSM5005</name>
    <dbReference type="NCBI Taxonomy" id="754502"/>
    <lineage>
        <taxon>Bacteria</taxon>
        <taxon>Pseudomonadati</taxon>
        <taxon>Pseudomonadota</taxon>
        <taxon>Betaproteobacteria</taxon>
        <taxon>Burkholderiales</taxon>
        <taxon>Burkholderiaceae</taxon>
        <taxon>Paraburkholderia</taxon>
    </lineage>
</organism>
<accession>A0A1I9YEZ1</accession>
<gene>
    <name evidence="1" type="ORF">BJG93_05415</name>
</gene>
<dbReference type="SUPFAM" id="SSF56235">
    <property type="entry name" value="N-terminal nucleophile aminohydrolases (Ntn hydrolases)"/>
    <property type="match status" value="1"/>
</dbReference>
<dbReference type="AlphaFoldDB" id="A0A1I9YEZ1"/>
<dbReference type="STRING" id="754502.BJG93_05415"/>
<reference evidence="1" key="1">
    <citation type="submission" date="2016-09" db="EMBL/GenBank/DDBJ databases">
        <title>The Complete Genome of Burkholderia sprentiae wsm5005.</title>
        <authorList>
            <person name="De Meyer S."/>
            <person name="Wang P."/>
            <person name="Terpolilli J."/>
        </authorList>
    </citation>
    <scope>NUCLEOTIDE SEQUENCE [LARGE SCALE GENOMIC DNA]</scope>
    <source>
        <strain evidence="1">WSM5005</strain>
    </source>
</reference>
<proteinExistence type="predicted"/>
<sequence>MPSEFLNPSRATRGMAVAPHALAAAATIAVVYPHMNSIGGDGFWLISRRWLLGRTWGQSTDTLKLEARFAPDTVARLVALGHDVETMQAL</sequence>
<protein>
    <recommendedName>
        <fullName evidence="2">Gamma-glutamyltransferase</fullName>
    </recommendedName>
</protein>